<accession>A0A4U1JJ05</accession>
<gene>
    <name evidence="2" type="ORF">E8A74_07230</name>
</gene>
<feature type="transmembrane region" description="Helical" evidence="1">
    <location>
        <begin position="7"/>
        <end position="26"/>
    </location>
</feature>
<evidence type="ECO:0000313" key="2">
    <source>
        <dbReference type="EMBL" id="TKD11913.1"/>
    </source>
</evidence>
<name>A0A4U1JJ05_9BACT</name>
<dbReference type="OrthoDB" id="5512931at2"/>
<evidence type="ECO:0000313" key="3">
    <source>
        <dbReference type="Proteomes" id="UP000309215"/>
    </source>
</evidence>
<keyword evidence="3" id="KW-1185">Reference proteome</keyword>
<evidence type="ECO:0000256" key="1">
    <source>
        <dbReference type="SAM" id="Phobius"/>
    </source>
</evidence>
<dbReference type="Gene3D" id="1.25.40.10">
    <property type="entry name" value="Tetratricopeptide repeat domain"/>
    <property type="match status" value="1"/>
</dbReference>
<keyword evidence="1" id="KW-0812">Transmembrane</keyword>
<proteinExistence type="predicted"/>
<dbReference type="Proteomes" id="UP000309215">
    <property type="component" value="Unassembled WGS sequence"/>
</dbReference>
<dbReference type="InterPro" id="IPR011990">
    <property type="entry name" value="TPR-like_helical_dom_sf"/>
</dbReference>
<comment type="caution">
    <text evidence="2">The sequence shown here is derived from an EMBL/GenBank/DDBJ whole genome shotgun (WGS) entry which is preliminary data.</text>
</comment>
<organism evidence="2 3">
    <name type="scientific">Polyangium fumosum</name>
    <dbReference type="NCBI Taxonomy" id="889272"/>
    <lineage>
        <taxon>Bacteria</taxon>
        <taxon>Pseudomonadati</taxon>
        <taxon>Myxococcota</taxon>
        <taxon>Polyangia</taxon>
        <taxon>Polyangiales</taxon>
        <taxon>Polyangiaceae</taxon>
        <taxon>Polyangium</taxon>
    </lineage>
</organism>
<dbReference type="AlphaFoldDB" id="A0A4U1JJ05"/>
<sequence length="330" mass="36110">MDENGFYELFLGAWLFVGLVAAGAFVGDRLISYEAAAKLSSYARQARGRGWFTTSRLLLAASSGRLPAAYVQAEIAMALYYAGRVEEACRAIDDIPVFEEPSGEFALYVVNLLVCVDVAAGYYKRALSRRAAWSLAQNDAILCINEAEALANLGRWEASLAHTRRALDTGDALARTGAALHGTWVLASQERAEEARALLELACENDLPDDFRSEYHFAEAFVRLAEGDPEAARRAVLRGDAVAQRASSRRNALFLLGRIAAREGRFEEALARFEEGARHVFRGQGGDGLLAWGDTLASLGRAERAAEVWRLVTERDPESYTAALARERLG</sequence>
<dbReference type="EMBL" id="SSMQ01000005">
    <property type="protein sequence ID" value="TKD11913.1"/>
    <property type="molecule type" value="Genomic_DNA"/>
</dbReference>
<keyword evidence="1" id="KW-1133">Transmembrane helix</keyword>
<dbReference type="RefSeq" id="WP_136928187.1">
    <property type="nucleotide sequence ID" value="NZ_SSMQ01000005.1"/>
</dbReference>
<dbReference type="SUPFAM" id="SSF81901">
    <property type="entry name" value="HCP-like"/>
    <property type="match status" value="1"/>
</dbReference>
<protein>
    <submittedName>
        <fullName evidence="2">Uncharacterized protein</fullName>
    </submittedName>
</protein>
<keyword evidence="1" id="KW-0472">Membrane</keyword>
<reference evidence="2 3" key="1">
    <citation type="submission" date="2019-04" db="EMBL/GenBank/DDBJ databases">
        <authorList>
            <person name="Li Y."/>
            <person name="Wang J."/>
        </authorList>
    </citation>
    <scope>NUCLEOTIDE SEQUENCE [LARGE SCALE GENOMIC DNA]</scope>
    <source>
        <strain evidence="2 3">DSM 14668</strain>
    </source>
</reference>